<dbReference type="InterPro" id="IPR006127">
    <property type="entry name" value="ZnuA-like"/>
</dbReference>
<accession>A0A1E7KFN2</accession>
<name>A0A1E7KFN2_9ACTN</name>
<keyword evidence="2" id="KW-0813">Transport</keyword>
<dbReference type="Gene3D" id="3.40.50.1980">
    <property type="entry name" value="Nitrogenase molybdenum iron protein domain"/>
    <property type="match status" value="2"/>
</dbReference>
<dbReference type="PANTHER" id="PTHR42953">
    <property type="entry name" value="HIGH-AFFINITY ZINC UPTAKE SYSTEM PROTEIN ZNUA-RELATED"/>
    <property type="match status" value="1"/>
</dbReference>
<reference evidence="6 7" key="1">
    <citation type="journal article" date="2016" name="Front. Microbiol.">
        <title>Comparative Genomics Analysis of Streptomyces Species Reveals Their Adaptation to the Marine Environment and Their Diversity at the Genomic Level.</title>
        <authorList>
            <person name="Tian X."/>
            <person name="Zhang Z."/>
            <person name="Yang T."/>
            <person name="Chen M."/>
            <person name="Li J."/>
            <person name="Chen F."/>
            <person name="Yang J."/>
            <person name="Li W."/>
            <person name="Zhang B."/>
            <person name="Zhang Z."/>
            <person name="Wu J."/>
            <person name="Zhang C."/>
            <person name="Long L."/>
            <person name="Xiao J."/>
        </authorList>
    </citation>
    <scope>NUCLEOTIDE SEQUENCE [LARGE SCALE GENOMIC DNA]</scope>
    <source>
        <strain evidence="6 7">SCSIO 02100</strain>
    </source>
</reference>
<dbReference type="PATRIC" id="fig|1075402.3.peg.1809"/>
<evidence type="ECO:0000256" key="5">
    <source>
        <dbReference type="SAM" id="SignalP"/>
    </source>
</evidence>
<comment type="caution">
    <text evidence="6">The sequence shown here is derived from an EMBL/GenBank/DDBJ whole genome shotgun (WGS) entry which is preliminary data.</text>
</comment>
<keyword evidence="7" id="KW-1185">Reference proteome</keyword>
<dbReference type="GO" id="GO:0046872">
    <property type="term" value="F:metal ion binding"/>
    <property type="evidence" value="ECO:0007669"/>
    <property type="project" value="InterPro"/>
</dbReference>
<evidence type="ECO:0000313" key="6">
    <source>
        <dbReference type="EMBL" id="OEV02694.1"/>
    </source>
</evidence>
<gene>
    <name evidence="6" type="ORF">AN216_14525</name>
</gene>
<dbReference type="STRING" id="1075402.AN216_14525"/>
<evidence type="ECO:0000256" key="3">
    <source>
        <dbReference type="ARBA" id="ARBA00022729"/>
    </source>
</evidence>
<dbReference type="AlphaFoldDB" id="A0A1E7KFN2"/>
<feature type="chain" id="PRO_5039585371" evidence="5">
    <location>
        <begin position="22"/>
        <end position="343"/>
    </location>
</feature>
<dbReference type="PANTHER" id="PTHR42953:SF3">
    <property type="entry name" value="HIGH-AFFINITY ZINC UPTAKE SYSTEM PROTEIN ZNUA"/>
    <property type="match status" value="1"/>
</dbReference>
<evidence type="ECO:0000256" key="2">
    <source>
        <dbReference type="ARBA" id="ARBA00022448"/>
    </source>
</evidence>
<dbReference type="InterPro" id="IPR050492">
    <property type="entry name" value="Bact_metal-bind_prot9"/>
</dbReference>
<feature type="compositionally biased region" description="Basic and acidic residues" evidence="4">
    <location>
        <begin position="124"/>
        <end position="176"/>
    </location>
</feature>
<dbReference type="PROSITE" id="PS51257">
    <property type="entry name" value="PROKAR_LIPOPROTEIN"/>
    <property type="match status" value="1"/>
</dbReference>
<dbReference type="GO" id="GO:0030001">
    <property type="term" value="P:metal ion transport"/>
    <property type="evidence" value="ECO:0007669"/>
    <property type="project" value="InterPro"/>
</dbReference>
<evidence type="ECO:0000256" key="4">
    <source>
        <dbReference type="SAM" id="MobiDB-lite"/>
    </source>
</evidence>
<dbReference type="SUPFAM" id="SSF53807">
    <property type="entry name" value="Helical backbone' metal receptor"/>
    <property type="match status" value="1"/>
</dbReference>
<evidence type="ECO:0000313" key="7">
    <source>
        <dbReference type="Proteomes" id="UP000176101"/>
    </source>
</evidence>
<dbReference type="Pfam" id="PF01297">
    <property type="entry name" value="ZnuA"/>
    <property type="match status" value="1"/>
</dbReference>
<dbReference type="Proteomes" id="UP000176101">
    <property type="component" value="Unassembled WGS sequence"/>
</dbReference>
<feature type="signal peptide" evidence="5">
    <location>
        <begin position="1"/>
        <end position="21"/>
    </location>
</feature>
<organism evidence="6 7">
    <name type="scientific">Streptomyces oceani</name>
    <dbReference type="NCBI Taxonomy" id="1075402"/>
    <lineage>
        <taxon>Bacteria</taxon>
        <taxon>Bacillati</taxon>
        <taxon>Actinomycetota</taxon>
        <taxon>Actinomycetes</taxon>
        <taxon>Kitasatosporales</taxon>
        <taxon>Streptomycetaceae</taxon>
        <taxon>Streptomyces</taxon>
    </lineage>
</organism>
<sequence length="343" mass="36626">MNRRRRLIRASAAASTLTAGALVLSACGGDSTADDRKVDVAASFYPMEFLAKEIGGEHVSVTQLTEPGADPHNLELSPKQVGQLSDADLVVYLRGLQPAVDQAVEQADVQRVAEVSSYTTLETHGGDDHGEHEHGGDSHGEHDHGGDHGEESAEGHDGGGDEGHDHSAEGGKDPHVWLDPTRYAEIAKGVGKQLAKADPKHKKTYQRNTKTLVTKLKALDADFRAGLDGRESDTIITTHAAFGYLTERYGLHEESIAGVDPESGSASGAHLKELHQIAKEDKVSTIFSASNSSDRSARTLADDLGLKTDNLNPLESVRDPEKQDYFSVMRANLTALRSALGAG</sequence>
<feature type="region of interest" description="Disordered" evidence="4">
    <location>
        <begin position="121"/>
        <end position="177"/>
    </location>
</feature>
<evidence type="ECO:0000256" key="1">
    <source>
        <dbReference type="ARBA" id="ARBA00011028"/>
    </source>
</evidence>
<dbReference type="EMBL" id="LJGU01000127">
    <property type="protein sequence ID" value="OEV02694.1"/>
    <property type="molecule type" value="Genomic_DNA"/>
</dbReference>
<keyword evidence="3 5" id="KW-0732">Signal</keyword>
<proteinExistence type="inferred from homology"/>
<protein>
    <submittedName>
        <fullName evidence="6">ABC transporter substrate-binding protein</fullName>
    </submittedName>
</protein>
<comment type="similarity">
    <text evidence="1">Belongs to the bacterial solute-binding protein 9 family.</text>
</comment>